<dbReference type="InterPro" id="IPR010730">
    <property type="entry name" value="HET"/>
</dbReference>
<dbReference type="EMBL" id="JAANBB010000005">
    <property type="protein sequence ID" value="KAF7557406.1"/>
    <property type="molecule type" value="Genomic_DNA"/>
</dbReference>
<dbReference type="PANTHER" id="PTHR33112:SF9">
    <property type="entry name" value="HETEROKARYON INCOMPATIBILITY DOMAIN-CONTAINING PROTEIN"/>
    <property type="match status" value="1"/>
</dbReference>
<feature type="domain" description="Heterokaryon incompatibility" evidence="1">
    <location>
        <begin position="177"/>
        <end position="332"/>
    </location>
</feature>
<sequence length="547" mass="61847">MPQQMCPPYLSSRFGSLAGSRHCPHAELGGNRFGAYAPIRACIEESAICAECQLLLQVIETFKPGWIETHKDGQGLIQIEYRVEPMYEEGDFSYNPFRGFGENVRHSRSQSLKVVEESFSKAAFDRAAKWLSHCLEHDEACDLPNEEEFMPRHLIDVGSWDGSKEPFLFKPSKLAPYACLSYCWGSDTDGILQTTTANFASHCNLIPVSKMPLGIQDAITVCRGLKIPNLWVDSLCIAQDDSKAWLEDASQMDRIYTHSQLTIAALEPASCKSRFLGRQRFGDPEWQRRFIADVALVKDKAPLEIFIRGTIDMDSDMGKIASLDKRGWCLQESLLPNRRLCFNGDEMIWECLCRKICECGHILWRPQPFKFSKLATSLKSSRLRTKVKLSEPQPAITVIEQLRRGVPQNEPEYPKQACQGWRDIVMEYSKRSISRKRDKLNAVSGLAKLVGESLRKSPQGGDDDVAEEYLAGLWRREFHFDLTWKVEQSHPTMTSAKLTQTSMGKNARGNTELGIPSWSWASVDGPIAYGENSRTMKPVQLSVGEQF</sequence>
<dbReference type="OrthoDB" id="5125733at2759"/>
<evidence type="ECO:0000259" key="1">
    <source>
        <dbReference type="Pfam" id="PF06985"/>
    </source>
</evidence>
<dbReference type="Pfam" id="PF06985">
    <property type="entry name" value="HET"/>
    <property type="match status" value="1"/>
</dbReference>
<keyword evidence="3" id="KW-1185">Reference proteome</keyword>
<organism evidence="2 3">
    <name type="scientific">Cylindrodendrum hubeiense</name>
    <dbReference type="NCBI Taxonomy" id="595255"/>
    <lineage>
        <taxon>Eukaryota</taxon>
        <taxon>Fungi</taxon>
        <taxon>Dikarya</taxon>
        <taxon>Ascomycota</taxon>
        <taxon>Pezizomycotina</taxon>
        <taxon>Sordariomycetes</taxon>
        <taxon>Hypocreomycetidae</taxon>
        <taxon>Hypocreales</taxon>
        <taxon>Nectriaceae</taxon>
        <taxon>Cylindrodendrum</taxon>
    </lineage>
</organism>
<gene>
    <name evidence="2" type="ORF">G7Z17_g667</name>
</gene>
<proteinExistence type="predicted"/>
<accession>A0A9P5LMU6</accession>
<name>A0A9P5LMU6_9HYPO</name>
<comment type="caution">
    <text evidence="2">The sequence shown here is derived from an EMBL/GenBank/DDBJ whole genome shotgun (WGS) entry which is preliminary data.</text>
</comment>
<dbReference type="AlphaFoldDB" id="A0A9P5LMU6"/>
<evidence type="ECO:0000313" key="2">
    <source>
        <dbReference type="EMBL" id="KAF7557406.1"/>
    </source>
</evidence>
<dbReference type="PANTHER" id="PTHR33112">
    <property type="entry name" value="DOMAIN PROTEIN, PUTATIVE-RELATED"/>
    <property type="match status" value="1"/>
</dbReference>
<dbReference type="Proteomes" id="UP000722485">
    <property type="component" value="Unassembled WGS sequence"/>
</dbReference>
<reference evidence="2" key="1">
    <citation type="submission" date="2020-03" db="EMBL/GenBank/DDBJ databases">
        <title>Draft Genome Sequence of Cylindrodendrum hubeiense.</title>
        <authorList>
            <person name="Buettner E."/>
            <person name="Kellner H."/>
        </authorList>
    </citation>
    <scope>NUCLEOTIDE SEQUENCE</scope>
    <source>
        <strain evidence="2">IHI 201604</strain>
    </source>
</reference>
<protein>
    <recommendedName>
        <fullName evidence="1">Heterokaryon incompatibility domain-containing protein</fullName>
    </recommendedName>
</protein>
<evidence type="ECO:0000313" key="3">
    <source>
        <dbReference type="Proteomes" id="UP000722485"/>
    </source>
</evidence>